<dbReference type="SUPFAM" id="SSF51735">
    <property type="entry name" value="NAD(P)-binding Rossmann-fold domains"/>
    <property type="match status" value="1"/>
</dbReference>
<dbReference type="Proteomes" id="UP000077071">
    <property type="component" value="Chromosome"/>
</dbReference>
<dbReference type="OrthoDB" id="9800252at2"/>
<sequence length="364" mass="38229">MTLRLVQVGAGAMGRAWIRTIRDSPDAELIGLVDLDVTLATTAAEEEGVGPVAVGTSVAEVAARTGADAVVNVTVPRAHLPVSSEALFAGLPVLSEKPIAPTIAEALVLAATAEASGRLLMTSQSRRYSAAIAAFREQIAGLGQLGTASVHFAKAPRFGGFRDEMDHVLLVDMAIHAFDAARYLLDNDPVAVYCEEYNPHWSWYADGAAASAVFEFAGGVRFNYTGSWCADGLETSWNGDWRVNGVGGTAHWDGDGAPEWQSRESEAVQVASLEPVPVPEEIAGSLAEFVRVLGSGAVPSGEVHANVRSLAMVEAAVRSSETGARVRIDEVLEEGYTEALTLASDERVRAVLAAWGSAAAGLSR</sequence>
<protein>
    <submittedName>
        <fullName evidence="6">Oxidoreductase</fullName>
    </submittedName>
</protein>
<keyword evidence="7" id="KW-1185">Reference proteome</keyword>
<dbReference type="STRING" id="33888.A6122_2552"/>
<dbReference type="Gene3D" id="3.40.50.720">
    <property type="entry name" value="NAD(P)-binding Rossmann-like Domain"/>
    <property type="match status" value="1"/>
</dbReference>
<dbReference type="EMBL" id="CP015515">
    <property type="protein sequence ID" value="AND17666.1"/>
    <property type="molecule type" value="Genomic_DNA"/>
</dbReference>
<evidence type="ECO:0000256" key="2">
    <source>
        <dbReference type="ARBA" id="ARBA00023002"/>
    </source>
</evidence>
<keyword evidence="2" id="KW-0560">Oxidoreductase</keyword>
<feature type="domain" description="GFO/IDH/MocA-like oxidoreductase" evidence="5">
    <location>
        <begin position="162"/>
        <end position="249"/>
    </location>
</feature>
<dbReference type="InterPro" id="IPR036291">
    <property type="entry name" value="NAD(P)-bd_dom_sf"/>
</dbReference>
<feature type="domain" description="Gfo/Idh/MocA-like oxidoreductase N-terminal" evidence="4">
    <location>
        <begin position="4"/>
        <end position="122"/>
    </location>
</feature>
<dbReference type="InterPro" id="IPR051317">
    <property type="entry name" value="Gfo/Idh/MocA_oxidoreduct"/>
</dbReference>
<dbReference type="GO" id="GO:0000166">
    <property type="term" value="F:nucleotide binding"/>
    <property type="evidence" value="ECO:0007669"/>
    <property type="project" value="InterPro"/>
</dbReference>
<evidence type="ECO:0000259" key="4">
    <source>
        <dbReference type="Pfam" id="PF01408"/>
    </source>
</evidence>
<accession>A0A160KUT5</accession>
<dbReference type="PANTHER" id="PTHR43708:SF5">
    <property type="entry name" value="CONSERVED EXPRESSED OXIDOREDUCTASE (EUROFUNG)-RELATED"/>
    <property type="match status" value="1"/>
</dbReference>
<dbReference type="RefSeq" id="WP_068255829.1">
    <property type="nucleotide sequence ID" value="NZ_CP015515.1"/>
</dbReference>
<evidence type="ECO:0000313" key="6">
    <source>
        <dbReference type="EMBL" id="AND17666.1"/>
    </source>
</evidence>
<dbReference type="KEGG" id="rtn:A6122_2552"/>
<proteinExistence type="inferred from homology"/>
<dbReference type="GO" id="GO:0016491">
    <property type="term" value="F:oxidoreductase activity"/>
    <property type="evidence" value="ECO:0007669"/>
    <property type="project" value="UniProtKB-KW"/>
</dbReference>
<evidence type="ECO:0000256" key="3">
    <source>
        <dbReference type="ARBA" id="ARBA00023027"/>
    </source>
</evidence>
<keyword evidence="3" id="KW-0520">NAD</keyword>
<dbReference type="Gene3D" id="3.30.360.10">
    <property type="entry name" value="Dihydrodipicolinate Reductase, domain 2"/>
    <property type="match status" value="1"/>
</dbReference>
<dbReference type="Pfam" id="PF22725">
    <property type="entry name" value="GFO_IDH_MocA_C3"/>
    <property type="match status" value="1"/>
</dbReference>
<dbReference type="Pfam" id="PF01408">
    <property type="entry name" value="GFO_IDH_MocA"/>
    <property type="match status" value="1"/>
</dbReference>
<dbReference type="SUPFAM" id="SSF55347">
    <property type="entry name" value="Glyceraldehyde-3-phosphate dehydrogenase-like, C-terminal domain"/>
    <property type="match status" value="1"/>
</dbReference>
<organism evidence="6 7">
    <name type="scientific">Rathayibacter tritici</name>
    <dbReference type="NCBI Taxonomy" id="33888"/>
    <lineage>
        <taxon>Bacteria</taxon>
        <taxon>Bacillati</taxon>
        <taxon>Actinomycetota</taxon>
        <taxon>Actinomycetes</taxon>
        <taxon>Micrococcales</taxon>
        <taxon>Microbacteriaceae</taxon>
        <taxon>Rathayibacter</taxon>
    </lineage>
</organism>
<name>A0A160KUT5_9MICO</name>
<dbReference type="AlphaFoldDB" id="A0A160KUT5"/>
<dbReference type="PATRIC" id="fig|33888.3.peg.2852"/>
<comment type="similarity">
    <text evidence="1">Belongs to the Gfo/Idh/MocA family.</text>
</comment>
<reference evidence="6 7" key="1">
    <citation type="submission" date="2016-05" db="EMBL/GenBank/DDBJ databases">
        <title>Complete genome sequence of Rathayibacter tritici NCPPB 1953.</title>
        <authorList>
            <person name="Park J."/>
            <person name="Lee H.-H."/>
            <person name="Lee S.-W."/>
            <person name="Seo Y.-S."/>
        </authorList>
    </citation>
    <scope>NUCLEOTIDE SEQUENCE [LARGE SCALE GENOMIC DNA]</scope>
    <source>
        <strain evidence="6 7">NCPPB 1953</strain>
    </source>
</reference>
<evidence type="ECO:0000256" key="1">
    <source>
        <dbReference type="ARBA" id="ARBA00010928"/>
    </source>
</evidence>
<dbReference type="InterPro" id="IPR000683">
    <property type="entry name" value="Gfo/Idh/MocA-like_OxRdtase_N"/>
</dbReference>
<evidence type="ECO:0000313" key="7">
    <source>
        <dbReference type="Proteomes" id="UP000077071"/>
    </source>
</evidence>
<dbReference type="InterPro" id="IPR055170">
    <property type="entry name" value="GFO_IDH_MocA-like_dom"/>
</dbReference>
<dbReference type="PANTHER" id="PTHR43708">
    <property type="entry name" value="CONSERVED EXPRESSED OXIDOREDUCTASE (EUROFUNG)"/>
    <property type="match status" value="1"/>
</dbReference>
<evidence type="ECO:0000259" key="5">
    <source>
        <dbReference type="Pfam" id="PF22725"/>
    </source>
</evidence>
<gene>
    <name evidence="6" type="ORF">A6122_2552</name>
</gene>